<organism evidence="2 3">
    <name type="scientific">Motiliproteus coralliicola</name>
    <dbReference type="NCBI Taxonomy" id="2283196"/>
    <lineage>
        <taxon>Bacteria</taxon>
        <taxon>Pseudomonadati</taxon>
        <taxon>Pseudomonadota</taxon>
        <taxon>Gammaproteobacteria</taxon>
        <taxon>Oceanospirillales</taxon>
        <taxon>Oceanospirillaceae</taxon>
        <taxon>Motiliproteus</taxon>
    </lineage>
</organism>
<reference evidence="2 3" key="1">
    <citation type="submission" date="2018-07" db="EMBL/GenBank/DDBJ databases">
        <title>Motiliproteus coralliicola sp. nov., a bacterium isolated from Coral.</title>
        <authorList>
            <person name="Wang G."/>
        </authorList>
    </citation>
    <scope>NUCLEOTIDE SEQUENCE [LARGE SCALE GENOMIC DNA]</scope>
    <source>
        <strain evidence="2 3">C34</strain>
    </source>
</reference>
<dbReference type="Pfam" id="PF01471">
    <property type="entry name" value="PG_binding_1"/>
    <property type="match status" value="1"/>
</dbReference>
<evidence type="ECO:0000313" key="2">
    <source>
        <dbReference type="EMBL" id="RDE19790.1"/>
    </source>
</evidence>
<evidence type="ECO:0000259" key="1">
    <source>
        <dbReference type="Pfam" id="PF01471"/>
    </source>
</evidence>
<feature type="domain" description="Peptidoglycan binding-like" evidence="1">
    <location>
        <begin position="132"/>
        <end position="184"/>
    </location>
</feature>
<dbReference type="InterPro" id="IPR002477">
    <property type="entry name" value="Peptidoglycan-bd-like"/>
</dbReference>
<proteinExistence type="predicted"/>
<name>A0A369WCM9_9GAMM</name>
<dbReference type="InterPro" id="IPR036366">
    <property type="entry name" value="PGBDSf"/>
</dbReference>
<comment type="caution">
    <text evidence="2">The sequence shown here is derived from an EMBL/GenBank/DDBJ whole genome shotgun (WGS) entry which is preliminary data.</text>
</comment>
<dbReference type="InterPro" id="IPR036365">
    <property type="entry name" value="PGBD-like_sf"/>
</dbReference>
<keyword evidence="3" id="KW-1185">Reference proteome</keyword>
<dbReference type="EMBL" id="QQOH01000003">
    <property type="protein sequence ID" value="RDE19790.1"/>
    <property type="molecule type" value="Genomic_DNA"/>
</dbReference>
<dbReference type="Gene3D" id="1.10.101.10">
    <property type="entry name" value="PGBD-like superfamily/PGBD"/>
    <property type="match status" value="1"/>
</dbReference>
<protein>
    <submittedName>
        <fullName evidence="2">Peptidoglycan-binding protein</fullName>
    </submittedName>
</protein>
<dbReference type="Proteomes" id="UP000253769">
    <property type="component" value="Unassembled WGS sequence"/>
</dbReference>
<gene>
    <name evidence="2" type="ORF">DV711_13020</name>
</gene>
<sequence>MLLGFFSSTLATAADSQGRFAVRNAGMVSCEKFIEEKSKNSPTFNLYMGWIDGYLSAANQFTDETFDLVPWGNTPFLAALLENHCNKNLNQRFYIAVNMLAGTLLEQRLTEHSDLVVAANENQKTYIYKQVLKQVQQQLKQSQLYRGSIDGIFGNTTVAALEDYQRAQGIKVTGLPDQVTLYKLLRSRSAK</sequence>
<dbReference type="SUPFAM" id="SSF47090">
    <property type="entry name" value="PGBD-like"/>
    <property type="match status" value="1"/>
</dbReference>
<dbReference type="AlphaFoldDB" id="A0A369WCM9"/>
<accession>A0A369WCM9</accession>
<evidence type="ECO:0000313" key="3">
    <source>
        <dbReference type="Proteomes" id="UP000253769"/>
    </source>
</evidence>